<dbReference type="PANTHER" id="PTHR47967">
    <property type="entry name" value="OS07G0603500 PROTEIN-RELATED"/>
    <property type="match status" value="1"/>
</dbReference>
<dbReference type="InterPro" id="IPR001969">
    <property type="entry name" value="Aspartic_peptidase_AS"/>
</dbReference>
<proteinExistence type="inferred from homology"/>
<dbReference type="AlphaFoldDB" id="A0A6J1FXD5"/>
<evidence type="ECO:0000256" key="6">
    <source>
        <dbReference type="PIRSR" id="PIRSR601461-1"/>
    </source>
</evidence>
<dbReference type="PROSITE" id="PS51767">
    <property type="entry name" value="PEPTIDASE_A1"/>
    <property type="match status" value="1"/>
</dbReference>
<dbReference type="Gene3D" id="2.40.70.10">
    <property type="entry name" value="Acid Proteases"/>
    <property type="match status" value="2"/>
</dbReference>
<dbReference type="GeneID" id="111448433"/>
<evidence type="ECO:0000256" key="4">
    <source>
        <dbReference type="ARBA" id="ARBA00022801"/>
    </source>
</evidence>
<dbReference type="PRINTS" id="PR00792">
    <property type="entry name" value="PEPSIN"/>
</dbReference>
<dbReference type="InterPro" id="IPR032861">
    <property type="entry name" value="TAXi_N"/>
</dbReference>
<evidence type="ECO:0000313" key="11">
    <source>
        <dbReference type="RefSeq" id="XP_022943788.1"/>
    </source>
</evidence>
<evidence type="ECO:0000313" key="10">
    <source>
        <dbReference type="Proteomes" id="UP000504609"/>
    </source>
</evidence>
<keyword evidence="3 7" id="KW-0064">Aspartyl protease</keyword>
<dbReference type="InterPro" id="IPR033121">
    <property type="entry name" value="PEPTIDASE_A1"/>
</dbReference>
<evidence type="ECO:0000256" key="7">
    <source>
        <dbReference type="RuleBase" id="RU000454"/>
    </source>
</evidence>
<dbReference type="PANTHER" id="PTHR47967:SF69">
    <property type="entry name" value="ASPARTIC PROTEINASE NANA, CHLOROPLAST"/>
    <property type="match status" value="1"/>
</dbReference>
<dbReference type="InterPro" id="IPR001461">
    <property type="entry name" value="Aspartic_peptidase_A1"/>
</dbReference>
<feature type="chain" id="PRO_5027112339" evidence="8">
    <location>
        <begin position="30"/>
        <end position="500"/>
    </location>
</feature>
<keyword evidence="4 7" id="KW-0378">Hydrolase</keyword>
<keyword evidence="2 7" id="KW-0645">Protease</keyword>
<dbReference type="InterPro" id="IPR021109">
    <property type="entry name" value="Peptidase_aspartic_dom_sf"/>
</dbReference>
<dbReference type="InterPro" id="IPR051708">
    <property type="entry name" value="Plant_Aspart_Prot_A1"/>
</dbReference>
<dbReference type="SUPFAM" id="SSF50630">
    <property type="entry name" value="Acid proteases"/>
    <property type="match status" value="1"/>
</dbReference>
<evidence type="ECO:0000259" key="9">
    <source>
        <dbReference type="PROSITE" id="PS51767"/>
    </source>
</evidence>
<gene>
    <name evidence="11" type="primary">LOC111448433</name>
</gene>
<feature type="active site" evidence="6">
    <location>
        <position position="381"/>
    </location>
</feature>
<evidence type="ECO:0000256" key="5">
    <source>
        <dbReference type="ARBA" id="ARBA00023180"/>
    </source>
</evidence>
<dbReference type="GO" id="GO:0006508">
    <property type="term" value="P:proteolysis"/>
    <property type="evidence" value="ECO:0007669"/>
    <property type="project" value="UniProtKB-KW"/>
</dbReference>
<dbReference type="GO" id="GO:0004190">
    <property type="term" value="F:aspartic-type endopeptidase activity"/>
    <property type="evidence" value="ECO:0007669"/>
    <property type="project" value="UniProtKB-KW"/>
</dbReference>
<protein>
    <submittedName>
        <fullName evidence="11">Aspartic proteinase NANA, chloroplast-like isoform X1</fullName>
    </submittedName>
</protein>
<reference evidence="11" key="1">
    <citation type="submission" date="2025-08" db="UniProtKB">
        <authorList>
            <consortium name="RefSeq"/>
        </authorList>
    </citation>
    <scope>IDENTIFICATION</scope>
    <source>
        <tissue evidence="11">Young leaves</tissue>
    </source>
</reference>
<comment type="similarity">
    <text evidence="1 7">Belongs to the peptidase A1 family.</text>
</comment>
<dbReference type="InterPro" id="IPR034161">
    <property type="entry name" value="Pepsin-like_plant"/>
</dbReference>
<organism evidence="10 11">
    <name type="scientific">Cucurbita moschata</name>
    <name type="common">Winter crookneck squash</name>
    <name type="synonym">Cucurbita pepo var. moschata</name>
    <dbReference type="NCBI Taxonomy" id="3662"/>
    <lineage>
        <taxon>Eukaryota</taxon>
        <taxon>Viridiplantae</taxon>
        <taxon>Streptophyta</taxon>
        <taxon>Embryophyta</taxon>
        <taxon>Tracheophyta</taxon>
        <taxon>Spermatophyta</taxon>
        <taxon>Magnoliopsida</taxon>
        <taxon>eudicotyledons</taxon>
        <taxon>Gunneridae</taxon>
        <taxon>Pentapetalae</taxon>
        <taxon>rosids</taxon>
        <taxon>fabids</taxon>
        <taxon>Cucurbitales</taxon>
        <taxon>Cucurbitaceae</taxon>
        <taxon>Cucurbiteae</taxon>
        <taxon>Cucurbita</taxon>
    </lineage>
</organism>
<dbReference type="KEGG" id="cmos:111448433"/>
<name>A0A6J1FXD5_CUCMO</name>
<keyword evidence="8" id="KW-0732">Signal</keyword>
<dbReference type="CDD" id="cd05476">
    <property type="entry name" value="pepsin_A_like_plant"/>
    <property type="match status" value="1"/>
</dbReference>
<feature type="domain" description="Peptidase A1" evidence="9">
    <location>
        <begin position="126"/>
        <end position="495"/>
    </location>
</feature>
<feature type="signal peptide" evidence="8">
    <location>
        <begin position="1"/>
        <end position="29"/>
    </location>
</feature>
<dbReference type="Pfam" id="PF14543">
    <property type="entry name" value="TAXi_N"/>
    <property type="match status" value="1"/>
</dbReference>
<evidence type="ECO:0000256" key="1">
    <source>
        <dbReference type="ARBA" id="ARBA00007447"/>
    </source>
</evidence>
<dbReference type="Proteomes" id="UP000504609">
    <property type="component" value="Unplaced"/>
</dbReference>
<sequence length="500" mass="55865">MLGYTNPMSPISPLLIFFFFNFFLSVHVAFDGDEQQQQQKPSEMPMVKLDVMHRHHPHVQEKLYGERRSLGSTDRFRDIHEHDHNRQRSISTSMKMSKTDRQLPMPSSAPIQLKISSGFDFGTNEYFVQFRVGTPPQKFLLIVDTGSDLTWLKCRYRRCLGNCTAHAHHKSRVEHKVKFDHPFLANHSSSFKLITCGSDFCLGDLQLLFAIPDCQVPSNPCVYDYSYIGGGAATGLFANETVTVGLTNGKEKQLHDTLIGCTELFNAMQLKGVDGILGLGTGAHSFAHRAALDKNGGGFSYCLIDHLSHHSATSYFILGYPPAEPLSVAPVGNMTFINLHLGGPFNSYYGVGLIGISIDGVTLNIPPRVWDIQKGGGTILDSGTSLSMLTAPAFDVFMEAMVQKLKKFQQILADPFAYCFNKTHYSHEMAPKLRFHFEKGVVFEPPPKSYIVKVDDILCLGFTSIPFPDTNIIGNILQQNFLWQFDFFNKKVGFAPSQCI</sequence>
<evidence type="ECO:0000256" key="3">
    <source>
        <dbReference type="ARBA" id="ARBA00022750"/>
    </source>
</evidence>
<dbReference type="RefSeq" id="XP_022943788.1">
    <property type="nucleotide sequence ID" value="XM_023088020.1"/>
</dbReference>
<evidence type="ECO:0000256" key="2">
    <source>
        <dbReference type="ARBA" id="ARBA00022670"/>
    </source>
</evidence>
<keyword evidence="10" id="KW-1185">Reference proteome</keyword>
<evidence type="ECO:0000256" key="8">
    <source>
        <dbReference type="SAM" id="SignalP"/>
    </source>
</evidence>
<accession>A0A6J1FXD5</accession>
<dbReference type="PROSITE" id="PS00141">
    <property type="entry name" value="ASP_PROTEASE"/>
    <property type="match status" value="1"/>
</dbReference>
<dbReference type="FunFam" id="2.40.70.10:FF:000033">
    <property type="entry name" value="Aspartyl protease family protein"/>
    <property type="match status" value="1"/>
</dbReference>
<keyword evidence="5" id="KW-0325">Glycoprotein</keyword>
<dbReference type="Pfam" id="PF14541">
    <property type="entry name" value="TAXi_C"/>
    <property type="match status" value="1"/>
</dbReference>
<dbReference type="InterPro" id="IPR032799">
    <property type="entry name" value="TAXi_C"/>
</dbReference>
<feature type="active site" evidence="6">
    <location>
        <position position="144"/>
    </location>
</feature>